<dbReference type="InterPro" id="IPR026019">
    <property type="entry name" value="Ribul_P_3_epim"/>
</dbReference>
<dbReference type="GO" id="GO:0004750">
    <property type="term" value="F:D-ribulose-phosphate 3-epimerase activity"/>
    <property type="evidence" value="ECO:0007669"/>
    <property type="project" value="UniProtKB-UniRule"/>
</dbReference>
<comment type="cofactor">
    <cofactor evidence="4">
        <name>Zn(2+)</name>
        <dbReference type="ChEBI" id="CHEBI:29105"/>
    </cofactor>
</comment>
<comment type="cofactor">
    <cofactor evidence="5">
        <name>Fe(2+)</name>
        <dbReference type="ChEBI" id="CHEBI:29033"/>
    </cofactor>
</comment>
<feature type="binding site" evidence="10 14">
    <location>
        <begin position="191"/>
        <end position="192"/>
    </location>
    <ligand>
        <name>substrate</name>
    </ligand>
</feature>
<keyword evidence="18" id="KW-1185">Reference proteome</keyword>
<dbReference type="FunFam" id="3.20.20.70:FF:000004">
    <property type="entry name" value="Ribulose-phosphate 3-epimerase"/>
    <property type="match status" value="1"/>
</dbReference>
<gene>
    <name evidence="10 15" type="primary">rpe</name>
    <name evidence="15" type="ORF">GJQ69_09515</name>
    <name evidence="16" type="ORF">GKP14_03670</name>
</gene>
<reference evidence="16" key="2">
    <citation type="journal article" date="2021" name="Appl. Environ. Microbiol.">
        <title>Adaptability of a Caproate-Producing Bacterium Contributes to Its Dominance in an Anaerobic Fermentation System.</title>
        <authorList>
            <person name="Wang H."/>
            <person name="Gu Y."/>
            <person name="Zhou W."/>
            <person name="Zhao D."/>
            <person name="Qiao Z."/>
            <person name="Zheng J."/>
            <person name="Gao J."/>
            <person name="Chen X."/>
            <person name="Ren C."/>
            <person name="Xu Y."/>
        </authorList>
    </citation>
    <scope>NUCLEOTIDE SEQUENCE</scope>
    <source>
        <strain evidence="16">JNU-WLY1368</strain>
    </source>
</reference>
<dbReference type="HAMAP" id="MF_02227">
    <property type="entry name" value="RPE"/>
    <property type="match status" value="1"/>
</dbReference>
<dbReference type="EMBL" id="CP046051">
    <property type="protein sequence ID" value="QKN24692.1"/>
    <property type="molecule type" value="Genomic_DNA"/>
</dbReference>
<proteinExistence type="inferred from homology"/>
<evidence type="ECO:0000313" key="17">
    <source>
        <dbReference type="Proteomes" id="UP000501316"/>
    </source>
</evidence>
<feature type="binding site" evidence="10 14">
    <location>
        <begin position="140"/>
        <end position="143"/>
    </location>
    <ligand>
        <name>substrate</name>
    </ligand>
</feature>
<feature type="binding site" evidence="14">
    <location>
        <position position="171"/>
    </location>
    <ligand>
        <name>substrate</name>
    </ligand>
</feature>
<evidence type="ECO:0000256" key="5">
    <source>
        <dbReference type="ARBA" id="ARBA00001954"/>
    </source>
</evidence>
<evidence type="ECO:0000256" key="9">
    <source>
        <dbReference type="ARBA" id="ARBA00023235"/>
    </source>
</evidence>
<feature type="binding site" evidence="10 13">
    <location>
        <position position="33"/>
    </location>
    <ligand>
        <name>a divalent metal cation</name>
        <dbReference type="ChEBI" id="CHEBI:60240"/>
    </ligand>
</feature>
<dbReference type="InterPro" id="IPR013785">
    <property type="entry name" value="Aldolase_TIM"/>
</dbReference>
<feature type="binding site" evidence="10">
    <location>
        <begin position="169"/>
        <end position="171"/>
    </location>
    <ligand>
        <name>substrate</name>
    </ligand>
</feature>
<dbReference type="Proteomes" id="UP000509623">
    <property type="component" value="Chromosome"/>
</dbReference>
<evidence type="ECO:0000256" key="14">
    <source>
        <dbReference type="PIRSR" id="PIRSR001461-3"/>
    </source>
</evidence>
<feature type="binding site" evidence="10 14">
    <location>
        <position position="6"/>
    </location>
    <ligand>
        <name>substrate</name>
    </ligand>
</feature>
<feature type="binding site" evidence="10 13">
    <location>
        <position position="169"/>
    </location>
    <ligand>
        <name>a divalent metal cation</name>
        <dbReference type="ChEBI" id="CHEBI:60240"/>
    </ligand>
</feature>
<keyword evidence="13" id="KW-0170">Cobalt</keyword>
<feature type="binding site" evidence="10 13">
    <location>
        <position position="31"/>
    </location>
    <ligand>
        <name>a divalent metal cation</name>
        <dbReference type="ChEBI" id="CHEBI:60240"/>
    </ligand>
</feature>
<keyword evidence="10 11" id="KW-0119">Carbohydrate metabolism</keyword>
<comment type="cofactor">
    <cofactor evidence="10 13">
        <name>a divalent metal cation</name>
        <dbReference type="ChEBI" id="CHEBI:60240"/>
    </cofactor>
    <text evidence="10 13">Binds 1 divalent metal cation per subunit.</text>
</comment>
<evidence type="ECO:0000256" key="3">
    <source>
        <dbReference type="ARBA" id="ARBA00001941"/>
    </source>
</evidence>
<evidence type="ECO:0000256" key="7">
    <source>
        <dbReference type="ARBA" id="ARBA00013188"/>
    </source>
</evidence>
<feature type="binding site" evidence="10 13">
    <location>
        <position position="64"/>
    </location>
    <ligand>
        <name>a divalent metal cation</name>
        <dbReference type="ChEBI" id="CHEBI:60240"/>
    </ligand>
</feature>
<comment type="cofactor">
    <cofactor evidence="3">
        <name>Co(2+)</name>
        <dbReference type="ChEBI" id="CHEBI:48828"/>
    </cofactor>
</comment>
<dbReference type="Pfam" id="PF00834">
    <property type="entry name" value="Ribul_P_3_epim"/>
    <property type="match status" value="1"/>
</dbReference>
<name>A0A859DUS0_9FIRM</name>
<reference evidence="17 18" key="1">
    <citation type="submission" date="2019-11" db="EMBL/GenBank/DDBJ databases">
        <authorList>
            <person name="Ren C."/>
            <person name="Wang H."/>
            <person name="Xu Y."/>
        </authorList>
    </citation>
    <scope>NUCLEOTIDE SEQUENCE [LARGE SCALE GENOMIC DNA]</scope>
    <source>
        <strain evidence="18">JNU-WLY1368</strain>
        <strain evidence="15 17">LBM 19010</strain>
    </source>
</reference>
<keyword evidence="13" id="KW-0862">Zinc</keyword>
<reference evidence="16" key="3">
    <citation type="journal article" date="2022" name="Int. J. Syst. Evol. Microbiol.">
        <title>Caproicibacterium lactatifermentans sp. nov., isolated from pit clay used for the production of Chinese strong aroma-type liquor.</title>
        <authorList>
            <person name="Wang H."/>
            <person name="Gu Y."/>
            <person name="Zhao D."/>
            <person name="Qiao Z."/>
            <person name="Zheng J."/>
            <person name="Gao J."/>
            <person name="Ren C."/>
            <person name="Xu Y."/>
        </authorList>
    </citation>
    <scope>NUCLEOTIDE SEQUENCE</scope>
    <source>
        <strain evidence="16">JNU-WLY1368</strain>
    </source>
</reference>
<dbReference type="InterPro" id="IPR011060">
    <property type="entry name" value="RibuloseP-bd_barrel"/>
</dbReference>
<evidence type="ECO:0000313" key="16">
    <source>
        <dbReference type="EMBL" id="QKO30191.1"/>
    </source>
</evidence>
<dbReference type="NCBIfam" id="NF004076">
    <property type="entry name" value="PRK05581.1-4"/>
    <property type="match status" value="1"/>
</dbReference>
<comment type="pathway">
    <text evidence="10">Carbohydrate degradation.</text>
</comment>
<sequence length="212" mass="22630">MKIAVSILGANFADLGTEVRQLDRAGADWVHVDVMDGHFVPNITFGPNMVHSLRPLTEKPLDVHLMISQPQAYIPQFIQAGADVVTFHLEAEGDPAQTIQQIHAAGAKAGISVKPGTPVTALRPYLSQVDMVLIMSVEPGFGGQKFNPAMLEKVRWLKKEAPQLPVEIDGGINPDTIHAAAEAGVEIFVAGSAIVGKADYKAAVTALHRASE</sequence>
<organism evidence="15 17">
    <name type="scientific">Caproicibacterium lactatifermentans</name>
    <dbReference type="NCBI Taxonomy" id="2666138"/>
    <lineage>
        <taxon>Bacteria</taxon>
        <taxon>Bacillati</taxon>
        <taxon>Bacillota</taxon>
        <taxon>Clostridia</taxon>
        <taxon>Eubacteriales</taxon>
        <taxon>Oscillospiraceae</taxon>
        <taxon>Caproicibacterium</taxon>
    </lineage>
</organism>
<dbReference type="GO" id="GO:0046872">
    <property type="term" value="F:metal ion binding"/>
    <property type="evidence" value="ECO:0007669"/>
    <property type="project" value="UniProtKB-UniRule"/>
</dbReference>
<dbReference type="RefSeq" id="WP_086036755.1">
    <property type="nucleotide sequence ID" value="NZ_CP046051.1"/>
</dbReference>
<dbReference type="GO" id="GO:0005737">
    <property type="term" value="C:cytoplasm"/>
    <property type="evidence" value="ECO:0007669"/>
    <property type="project" value="UniProtKB-ARBA"/>
</dbReference>
<accession>A0A859DUS0</accession>
<evidence type="ECO:0000256" key="13">
    <source>
        <dbReference type="PIRSR" id="PIRSR001461-2"/>
    </source>
</evidence>
<dbReference type="NCBIfam" id="TIGR01163">
    <property type="entry name" value="rpe"/>
    <property type="match status" value="1"/>
</dbReference>
<evidence type="ECO:0000256" key="11">
    <source>
        <dbReference type="PIRNR" id="PIRNR001461"/>
    </source>
</evidence>
<dbReference type="PROSITE" id="PS01086">
    <property type="entry name" value="RIBUL_P_3_EPIMER_2"/>
    <property type="match status" value="1"/>
</dbReference>
<evidence type="ECO:0000313" key="15">
    <source>
        <dbReference type="EMBL" id="QKN24692.1"/>
    </source>
</evidence>
<dbReference type="AlphaFoldDB" id="A0A859DUS0"/>
<feature type="active site" description="Proton donor" evidence="10 12">
    <location>
        <position position="169"/>
    </location>
</feature>
<dbReference type="KEGG" id="clf:GJQ69_09515"/>
<dbReference type="Proteomes" id="UP000501316">
    <property type="component" value="Chromosome"/>
</dbReference>
<dbReference type="EC" id="5.1.3.1" evidence="7 10"/>
<evidence type="ECO:0000256" key="2">
    <source>
        <dbReference type="ARBA" id="ARBA00001936"/>
    </source>
</evidence>
<dbReference type="PIRSF" id="PIRSF001461">
    <property type="entry name" value="RPE"/>
    <property type="match status" value="1"/>
</dbReference>
<dbReference type="GO" id="GO:0006098">
    <property type="term" value="P:pentose-phosphate shunt"/>
    <property type="evidence" value="ECO:0007669"/>
    <property type="project" value="UniProtKB-UniRule"/>
</dbReference>
<comment type="catalytic activity">
    <reaction evidence="1 10 11">
        <text>D-ribulose 5-phosphate = D-xylulose 5-phosphate</text>
        <dbReference type="Rhea" id="RHEA:13677"/>
        <dbReference type="ChEBI" id="CHEBI:57737"/>
        <dbReference type="ChEBI" id="CHEBI:58121"/>
        <dbReference type="EC" id="5.1.3.1"/>
    </reaction>
</comment>
<keyword evidence="8 10" id="KW-0479">Metal-binding</keyword>
<dbReference type="InterPro" id="IPR000056">
    <property type="entry name" value="Ribul_P_3_epim-like"/>
</dbReference>
<feature type="binding site" evidence="10 14">
    <location>
        <position position="64"/>
    </location>
    <ligand>
        <name>substrate</name>
    </ligand>
</feature>
<dbReference type="CDD" id="cd00429">
    <property type="entry name" value="RPE"/>
    <property type="match status" value="1"/>
</dbReference>
<keyword evidence="13" id="KW-0464">Manganese</keyword>
<evidence type="ECO:0000256" key="12">
    <source>
        <dbReference type="PIRSR" id="PIRSR001461-1"/>
    </source>
</evidence>
<comment type="similarity">
    <text evidence="6 10 11">Belongs to the ribulose-phosphate 3-epimerase family.</text>
</comment>
<keyword evidence="9 10" id="KW-0413">Isomerase</keyword>
<protein>
    <recommendedName>
        <fullName evidence="7 10">Ribulose-phosphate 3-epimerase</fullName>
        <ecNumber evidence="7 10">5.1.3.1</ecNumber>
    </recommendedName>
</protein>
<dbReference type="GO" id="GO:0019323">
    <property type="term" value="P:pentose catabolic process"/>
    <property type="evidence" value="ECO:0007669"/>
    <property type="project" value="UniProtKB-UniRule"/>
</dbReference>
<evidence type="ECO:0000256" key="4">
    <source>
        <dbReference type="ARBA" id="ARBA00001947"/>
    </source>
</evidence>
<dbReference type="SUPFAM" id="SSF51366">
    <property type="entry name" value="Ribulose-phoshate binding barrel"/>
    <property type="match status" value="1"/>
</dbReference>
<evidence type="ECO:0000313" key="18">
    <source>
        <dbReference type="Proteomes" id="UP000509623"/>
    </source>
</evidence>
<evidence type="ECO:0000256" key="8">
    <source>
        <dbReference type="ARBA" id="ARBA00022723"/>
    </source>
</evidence>
<feature type="active site" description="Proton acceptor" evidence="10 12">
    <location>
        <position position="33"/>
    </location>
</feature>
<dbReference type="PANTHER" id="PTHR11749">
    <property type="entry name" value="RIBULOSE-5-PHOSPHATE-3-EPIMERASE"/>
    <property type="match status" value="1"/>
</dbReference>
<dbReference type="PROSITE" id="PS01085">
    <property type="entry name" value="RIBUL_P_3_EPIMER_1"/>
    <property type="match status" value="1"/>
</dbReference>
<evidence type="ECO:0000256" key="6">
    <source>
        <dbReference type="ARBA" id="ARBA00009541"/>
    </source>
</evidence>
<dbReference type="EMBL" id="CP046161">
    <property type="protein sequence ID" value="QKO30191.1"/>
    <property type="molecule type" value="Genomic_DNA"/>
</dbReference>
<evidence type="ECO:0000256" key="1">
    <source>
        <dbReference type="ARBA" id="ARBA00001782"/>
    </source>
</evidence>
<comment type="function">
    <text evidence="10">Catalyzes the reversible epimerization of D-ribulose 5-phosphate to D-xylulose 5-phosphate.</text>
</comment>
<dbReference type="Gene3D" id="3.20.20.70">
    <property type="entry name" value="Aldolase class I"/>
    <property type="match status" value="1"/>
</dbReference>
<comment type="cofactor">
    <cofactor evidence="2">
        <name>Mn(2+)</name>
        <dbReference type="ChEBI" id="CHEBI:29035"/>
    </cofactor>
</comment>
<evidence type="ECO:0000256" key="10">
    <source>
        <dbReference type="HAMAP-Rule" id="MF_02227"/>
    </source>
</evidence>